<evidence type="ECO:0000256" key="14">
    <source>
        <dbReference type="ARBA" id="ARBA00023264"/>
    </source>
</evidence>
<evidence type="ECO:0000256" key="12">
    <source>
        <dbReference type="ARBA" id="ARBA00023136"/>
    </source>
</evidence>
<evidence type="ECO:0000256" key="6">
    <source>
        <dbReference type="ARBA" id="ARBA00022692"/>
    </source>
</evidence>
<keyword evidence="11" id="KW-0443">Lipid metabolism</keyword>
<dbReference type="OrthoDB" id="9789934at2"/>
<dbReference type="PANTHER" id="PTHR34299:SF1">
    <property type="entry name" value="DIACYLGLYCEROL KINASE"/>
    <property type="match status" value="1"/>
</dbReference>
<evidence type="ECO:0000256" key="5">
    <source>
        <dbReference type="ARBA" id="ARBA00022679"/>
    </source>
</evidence>
<dbReference type="InterPro" id="IPR033717">
    <property type="entry name" value="UDPK"/>
</dbReference>
<feature type="transmembrane region" description="Helical" evidence="19">
    <location>
        <begin position="100"/>
        <end position="121"/>
    </location>
</feature>
<keyword evidence="10 19" id="KW-1133">Transmembrane helix</keyword>
<dbReference type="InterPro" id="IPR000829">
    <property type="entry name" value="DAGK"/>
</dbReference>
<keyword evidence="18" id="KW-0460">Magnesium</keyword>
<dbReference type="GO" id="GO:0046872">
    <property type="term" value="F:metal ion binding"/>
    <property type="evidence" value="ECO:0007669"/>
    <property type="project" value="UniProtKB-KW"/>
</dbReference>
<reference evidence="20 21" key="1">
    <citation type="journal article" date="2017" name="Int. J. Syst. Evol. Microbiol.">
        <title>Bacillus mangrovi sp. nov., isolated from a sediment sample from a mangrove forest.</title>
        <authorList>
            <person name="Gupta V."/>
            <person name="Singh P.K."/>
            <person name="Korpole S."/>
            <person name="Tanuku N.R.S."/>
            <person name="Pinnaka A.K."/>
        </authorList>
    </citation>
    <scope>NUCLEOTIDE SEQUENCE [LARGE SCALE GENOMIC DNA]</scope>
    <source>
        <strain evidence="20 21">KCTC 33872</strain>
    </source>
</reference>
<dbReference type="Gene3D" id="1.10.287.3610">
    <property type="match status" value="1"/>
</dbReference>
<keyword evidence="18" id="KW-0479">Metal-binding</keyword>
<keyword evidence="21" id="KW-1185">Reference proteome</keyword>
<evidence type="ECO:0000256" key="2">
    <source>
        <dbReference type="ARBA" id="ARBA00005967"/>
    </source>
</evidence>
<feature type="transmembrane region" description="Helical" evidence="19">
    <location>
        <begin position="35"/>
        <end position="54"/>
    </location>
</feature>
<sequence length="130" mass="13769">MGLHDRKPSEIKRLLKSFGHAGEGIKDAFLHERNFQIHCFLGAAAAAAGAVLGISPVEWFTVIGFSCLVLSLELVNTAIERTVDLVTEEIRPLAKAAKDAAAGAVLVSAAGACLAGLIIFVPKLIKFIIF</sequence>
<accession>A0A7X2S3C3</accession>
<gene>
    <name evidence="20" type="ORF">GKZ89_03530</name>
</gene>
<evidence type="ECO:0000256" key="13">
    <source>
        <dbReference type="ARBA" id="ARBA00023209"/>
    </source>
</evidence>
<keyword evidence="9 17" id="KW-0067">ATP-binding</keyword>
<feature type="binding site" evidence="16">
    <location>
        <position position="13"/>
    </location>
    <ligand>
        <name>substrate</name>
    </ligand>
</feature>
<evidence type="ECO:0000256" key="3">
    <source>
        <dbReference type="ARBA" id="ARBA00022475"/>
    </source>
</evidence>
<dbReference type="Proteomes" id="UP000434639">
    <property type="component" value="Unassembled WGS sequence"/>
</dbReference>
<evidence type="ECO:0000256" key="7">
    <source>
        <dbReference type="ARBA" id="ARBA00022741"/>
    </source>
</evidence>
<evidence type="ECO:0000256" key="16">
    <source>
        <dbReference type="PIRSR" id="PIRSR600829-2"/>
    </source>
</evidence>
<keyword evidence="14" id="KW-1208">Phospholipid metabolism</keyword>
<proteinExistence type="inferred from homology"/>
<evidence type="ECO:0000256" key="10">
    <source>
        <dbReference type="ARBA" id="ARBA00022989"/>
    </source>
</evidence>
<feature type="binding site" evidence="17">
    <location>
        <position position="13"/>
    </location>
    <ligand>
        <name>ATP</name>
        <dbReference type="ChEBI" id="CHEBI:30616"/>
    </ligand>
</feature>
<comment type="cofactor">
    <cofactor evidence="18">
        <name>Mg(2+)</name>
        <dbReference type="ChEBI" id="CHEBI:18420"/>
    </cofactor>
    <text evidence="18">Mn(2+), Zn(2+), Cd(2+) and Co(2+) support activity to lesser extents.</text>
</comment>
<organism evidence="20 21">
    <name type="scientific">Metabacillus mangrovi</name>
    <dbReference type="NCBI Taxonomy" id="1491830"/>
    <lineage>
        <taxon>Bacteria</taxon>
        <taxon>Bacillati</taxon>
        <taxon>Bacillota</taxon>
        <taxon>Bacilli</taxon>
        <taxon>Bacillales</taxon>
        <taxon>Bacillaceae</taxon>
        <taxon>Metabacillus</taxon>
    </lineage>
</organism>
<feature type="active site" description="Proton acceptor" evidence="15">
    <location>
        <position position="73"/>
    </location>
</feature>
<dbReference type="GO" id="GO:0005886">
    <property type="term" value="C:plasma membrane"/>
    <property type="evidence" value="ECO:0007669"/>
    <property type="project" value="UniProtKB-SubCell"/>
</dbReference>
<feature type="binding site" evidence="18">
    <location>
        <position position="80"/>
    </location>
    <ligand>
        <name>a divalent metal cation</name>
        <dbReference type="ChEBI" id="CHEBI:60240"/>
    </ligand>
</feature>
<keyword evidence="5" id="KW-0808">Transferase</keyword>
<dbReference type="Pfam" id="PF01219">
    <property type="entry name" value="DAGK_prokar"/>
    <property type="match status" value="1"/>
</dbReference>
<comment type="similarity">
    <text evidence="2">Belongs to the bacterial diacylglycerol kinase family.</text>
</comment>
<dbReference type="RefSeq" id="WP_155110966.1">
    <property type="nucleotide sequence ID" value="NZ_WMIB01000001.1"/>
</dbReference>
<evidence type="ECO:0000256" key="9">
    <source>
        <dbReference type="ARBA" id="ARBA00022840"/>
    </source>
</evidence>
<evidence type="ECO:0000256" key="4">
    <source>
        <dbReference type="ARBA" id="ARBA00022516"/>
    </source>
</evidence>
<dbReference type="EMBL" id="WMIB01000001">
    <property type="protein sequence ID" value="MTH52466.1"/>
    <property type="molecule type" value="Genomic_DNA"/>
</dbReference>
<evidence type="ECO:0000256" key="18">
    <source>
        <dbReference type="PIRSR" id="PIRSR600829-4"/>
    </source>
</evidence>
<keyword evidence="12 19" id="KW-0472">Membrane</keyword>
<feature type="binding site" evidence="16">
    <location>
        <position position="73"/>
    </location>
    <ligand>
        <name>substrate</name>
    </ligand>
</feature>
<protein>
    <submittedName>
        <fullName evidence="20">Diacylglycerol kinase</fullName>
    </submittedName>
</protein>
<dbReference type="GO" id="GO:0008654">
    <property type="term" value="P:phospholipid biosynthetic process"/>
    <property type="evidence" value="ECO:0007669"/>
    <property type="project" value="UniProtKB-KW"/>
</dbReference>
<feature type="binding site" evidence="18">
    <location>
        <position position="32"/>
    </location>
    <ligand>
        <name>a divalent metal cation</name>
        <dbReference type="ChEBI" id="CHEBI:60240"/>
    </ligand>
</feature>
<evidence type="ECO:0000256" key="19">
    <source>
        <dbReference type="SAM" id="Phobius"/>
    </source>
</evidence>
<keyword evidence="3" id="KW-1003">Cell membrane</keyword>
<keyword evidence="8 20" id="KW-0418">Kinase</keyword>
<evidence type="ECO:0000313" key="21">
    <source>
        <dbReference type="Proteomes" id="UP000434639"/>
    </source>
</evidence>
<dbReference type="CDD" id="cd14265">
    <property type="entry name" value="UDPK_IM_like"/>
    <property type="match status" value="1"/>
</dbReference>
<feature type="binding site" evidence="17">
    <location>
        <position position="80"/>
    </location>
    <ligand>
        <name>ATP</name>
        <dbReference type="ChEBI" id="CHEBI:30616"/>
    </ligand>
</feature>
<evidence type="ECO:0000256" key="8">
    <source>
        <dbReference type="ARBA" id="ARBA00022777"/>
    </source>
</evidence>
<dbReference type="PANTHER" id="PTHR34299">
    <property type="entry name" value="DIACYLGLYCEROL KINASE"/>
    <property type="match status" value="1"/>
</dbReference>
<comment type="subcellular location">
    <subcellularLocation>
        <location evidence="1">Cell membrane</location>
        <topology evidence="1">Multi-pass membrane protein</topology>
    </subcellularLocation>
</comment>
<dbReference type="GO" id="GO:0016301">
    <property type="term" value="F:kinase activity"/>
    <property type="evidence" value="ECO:0007669"/>
    <property type="project" value="UniProtKB-KW"/>
</dbReference>
<name>A0A7X2S3C3_9BACI</name>
<evidence type="ECO:0000256" key="11">
    <source>
        <dbReference type="ARBA" id="ARBA00023098"/>
    </source>
</evidence>
<keyword evidence="6 19" id="KW-0812">Transmembrane</keyword>
<dbReference type="GO" id="GO:0005524">
    <property type="term" value="F:ATP binding"/>
    <property type="evidence" value="ECO:0007669"/>
    <property type="project" value="UniProtKB-KW"/>
</dbReference>
<comment type="caution">
    <text evidence="20">The sequence shown here is derived from an EMBL/GenBank/DDBJ whole genome shotgun (WGS) entry which is preliminary data.</text>
</comment>
<keyword evidence="4" id="KW-0444">Lipid biosynthesis</keyword>
<feature type="binding site" evidence="17">
    <location>
        <begin position="98"/>
        <end position="99"/>
    </location>
    <ligand>
        <name>ATP</name>
        <dbReference type="ChEBI" id="CHEBI:30616"/>
    </ligand>
</feature>
<evidence type="ECO:0000313" key="20">
    <source>
        <dbReference type="EMBL" id="MTH52466.1"/>
    </source>
</evidence>
<dbReference type="InterPro" id="IPR036945">
    <property type="entry name" value="DAGK_sf"/>
</dbReference>
<keyword evidence="7 17" id="KW-0547">Nucleotide-binding</keyword>
<keyword evidence="13" id="KW-0594">Phospholipid biosynthesis</keyword>
<evidence type="ECO:0000256" key="15">
    <source>
        <dbReference type="PIRSR" id="PIRSR600829-1"/>
    </source>
</evidence>
<feature type="binding site" evidence="17">
    <location>
        <position position="32"/>
    </location>
    <ligand>
        <name>ATP</name>
        <dbReference type="ChEBI" id="CHEBI:30616"/>
    </ligand>
</feature>
<evidence type="ECO:0000256" key="1">
    <source>
        <dbReference type="ARBA" id="ARBA00004651"/>
    </source>
</evidence>
<evidence type="ECO:0000256" key="17">
    <source>
        <dbReference type="PIRSR" id="PIRSR600829-3"/>
    </source>
</evidence>
<dbReference type="PROSITE" id="PS01069">
    <property type="entry name" value="DAGK_PROKAR"/>
    <property type="match status" value="1"/>
</dbReference>
<dbReference type="AlphaFoldDB" id="A0A7X2S3C3"/>